<sequence>MPGFTSRPDGGDIYTAHSCFLSSSDSKDTLECNAPVTIETPRAVQPKDNNNQLKSTSTGQGESSLSW</sequence>
<evidence type="ECO:0000313" key="3">
    <source>
        <dbReference type="Proteomes" id="UP001221898"/>
    </source>
</evidence>
<comment type="caution">
    <text evidence="2">The sequence shown here is derived from an EMBL/GenBank/DDBJ whole genome shotgun (WGS) entry which is preliminary data.</text>
</comment>
<reference evidence="2" key="1">
    <citation type="journal article" date="2023" name="Science">
        <title>Genome structures resolve the early diversification of teleost fishes.</title>
        <authorList>
            <person name="Parey E."/>
            <person name="Louis A."/>
            <person name="Montfort J."/>
            <person name="Bouchez O."/>
            <person name="Roques C."/>
            <person name="Iampietro C."/>
            <person name="Lluch J."/>
            <person name="Castinel A."/>
            <person name="Donnadieu C."/>
            <person name="Desvignes T."/>
            <person name="Floi Bucao C."/>
            <person name="Jouanno E."/>
            <person name="Wen M."/>
            <person name="Mejri S."/>
            <person name="Dirks R."/>
            <person name="Jansen H."/>
            <person name="Henkel C."/>
            <person name="Chen W.J."/>
            <person name="Zahm M."/>
            <person name="Cabau C."/>
            <person name="Klopp C."/>
            <person name="Thompson A.W."/>
            <person name="Robinson-Rechavi M."/>
            <person name="Braasch I."/>
            <person name="Lecointre G."/>
            <person name="Bobe J."/>
            <person name="Postlethwait J.H."/>
            <person name="Berthelot C."/>
            <person name="Roest Crollius H."/>
            <person name="Guiguen Y."/>
        </authorList>
    </citation>
    <scope>NUCLEOTIDE SEQUENCE</scope>
    <source>
        <strain evidence="2">NC1722</strain>
    </source>
</reference>
<evidence type="ECO:0000256" key="1">
    <source>
        <dbReference type="SAM" id="MobiDB-lite"/>
    </source>
</evidence>
<dbReference type="EMBL" id="JAINUG010000175">
    <property type="protein sequence ID" value="KAJ8390039.1"/>
    <property type="molecule type" value="Genomic_DNA"/>
</dbReference>
<name>A0AAD7RTD7_9TELE</name>
<proteinExistence type="predicted"/>
<dbReference type="Proteomes" id="UP001221898">
    <property type="component" value="Unassembled WGS sequence"/>
</dbReference>
<keyword evidence="3" id="KW-1185">Reference proteome</keyword>
<accession>A0AAD7RTD7</accession>
<gene>
    <name evidence="2" type="ORF">AAFF_G00112000</name>
</gene>
<protein>
    <submittedName>
        <fullName evidence="2">Uncharacterized protein</fullName>
    </submittedName>
</protein>
<dbReference type="AlphaFoldDB" id="A0AAD7RTD7"/>
<feature type="region of interest" description="Disordered" evidence="1">
    <location>
        <begin position="37"/>
        <end position="67"/>
    </location>
</feature>
<evidence type="ECO:0000313" key="2">
    <source>
        <dbReference type="EMBL" id="KAJ8390039.1"/>
    </source>
</evidence>
<feature type="compositionally biased region" description="Polar residues" evidence="1">
    <location>
        <begin position="47"/>
        <end position="67"/>
    </location>
</feature>
<organism evidence="2 3">
    <name type="scientific">Aldrovandia affinis</name>
    <dbReference type="NCBI Taxonomy" id="143900"/>
    <lineage>
        <taxon>Eukaryota</taxon>
        <taxon>Metazoa</taxon>
        <taxon>Chordata</taxon>
        <taxon>Craniata</taxon>
        <taxon>Vertebrata</taxon>
        <taxon>Euteleostomi</taxon>
        <taxon>Actinopterygii</taxon>
        <taxon>Neopterygii</taxon>
        <taxon>Teleostei</taxon>
        <taxon>Notacanthiformes</taxon>
        <taxon>Halosauridae</taxon>
        <taxon>Aldrovandia</taxon>
    </lineage>
</organism>